<dbReference type="InterPro" id="IPR009057">
    <property type="entry name" value="Homeodomain-like_sf"/>
</dbReference>
<evidence type="ECO:0000256" key="1">
    <source>
        <dbReference type="ARBA" id="ARBA00023015"/>
    </source>
</evidence>
<proteinExistence type="predicted"/>
<dbReference type="Gene3D" id="1.10.10.60">
    <property type="entry name" value="Homeodomain-like"/>
    <property type="match status" value="1"/>
</dbReference>
<dbReference type="Proteomes" id="UP000283295">
    <property type="component" value="Unassembled WGS sequence"/>
</dbReference>
<feature type="domain" description="HTH araC/xylS-type" evidence="3">
    <location>
        <begin position="1"/>
        <end position="31"/>
    </location>
</feature>
<gene>
    <name evidence="4" type="ORF">DWX94_13370</name>
</gene>
<dbReference type="GO" id="GO:0003700">
    <property type="term" value="F:DNA-binding transcription factor activity"/>
    <property type="evidence" value="ECO:0007669"/>
    <property type="project" value="InterPro"/>
</dbReference>
<evidence type="ECO:0000313" key="4">
    <source>
        <dbReference type="EMBL" id="RGS35787.1"/>
    </source>
</evidence>
<dbReference type="AlphaFoldDB" id="A0A412IFJ9"/>
<sequence length="33" mass="3905">MAYACGFSGTSYFCELFHRHYGITPNKYRKENL</sequence>
<dbReference type="OrthoDB" id="9778008at2"/>
<reference evidence="4 5" key="1">
    <citation type="submission" date="2018-08" db="EMBL/GenBank/DDBJ databases">
        <title>A genome reference for cultivated species of the human gut microbiota.</title>
        <authorList>
            <person name="Zou Y."/>
            <person name="Xue W."/>
            <person name="Luo G."/>
        </authorList>
    </citation>
    <scope>NUCLEOTIDE SEQUENCE [LARGE SCALE GENOMIC DNA]</scope>
    <source>
        <strain evidence="4 5">AF22-21</strain>
    </source>
</reference>
<evidence type="ECO:0000313" key="5">
    <source>
        <dbReference type="Proteomes" id="UP000283295"/>
    </source>
</evidence>
<evidence type="ECO:0000259" key="3">
    <source>
        <dbReference type="PROSITE" id="PS01124"/>
    </source>
</evidence>
<dbReference type="EMBL" id="QRVK01000058">
    <property type="protein sequence ID" value="RGS35787.1"/>
    <property type="molecule type" value="Genomic_DNA"/>
</dbReference>
<dbReference type="GO" id="GO:0043565">
    <property type="term" value="F:sequence-specific DNA binding"/>
    <property type="evidence" value="ECO:0007669"/>
    <property type="project" value="InterPro"/>
</dbReference>
<dbReference type="GeneID" id="97128212"/>
<protein>
    <submittedName>
        <fullName evidence="4">AraC family transcriptional regulator</fullName>
    </submittedName>
</protein>
<accession>A0A412IFJ9</accession>
<dbReference type="InterPro" id="IPR018060">
    <property type="entry name" value="HTH_AraC"/>
</dbReference>
<dbReference type="RefSeq" id="WP_071849524.1">
    <property type="nucleotide sequence ID" value="NZ_CABIWG010000010.1"/>
</dbReference>
<evidence type="ECO:0000256" key="2">
    <source>
        <dbReference type="ARBA" id="ARBA00023163"/>
    </source>
</evidence>
<dbReference type="SUPFAM" id="SSF46689">
    <property type="entry name" value="Homeodomain-like"/>
    <property type="match status" value="1"/>
</dbReference>
<organism evidence="4 5">
    <name type="scientific">Coprococcus eutactus</name>
    <dbReference type="NCBI Taxonomy" id="33043"/>
    <lineage>
        <taxon>Bacteria</taxon>
        <taxon>Bacillati</taxon>
        <taxon>Bacillota</taxon>
        <taxon>Clostridia</taxon>
        <taxon>Lachnospirales</taxon>
        <taxon>Lachnospiraceae</taxon>
        <taxon>Coprococcus</taxon>
    </lineage>
</organism>
<keyword evidence="1" id="KW-0805">Transcription regulation</keyword>
<keyword evidence="2" id="KW-0804">Transcription</keyword>
<comment type="caution">
    <text evidence="4">The sequence shown here is derived from an EMBL/GenBank/DDBJ whole genome shotgun (WGS) entry which is preliminary data.</text>
</comment>
<name>A0A412IFJ9_9FIRM</name>
<dbReference type="Pfam" id="PF00165">
    <property type="entry name" value="HTH_AraC"/>
    <property type="match status" value="1"/>
</dbReference>
<dbReference type="PROSITE" id="PS01124">
    <property type="entry name" value="HTH_ARAC_FAMILY_2"/>
    <property type="match status" value="1"/>
</dbReference>